<dbReference type="PANTHER" id="PTHR34847:SF1">
    <property type="entry name" value="NODULATION PROTEIN U"/>
    <property type="match status" value="1"/>
</dbReference>
<evidence type="ECO:0000313" key="4">
    <source>
        <dbReference type="EMBL" id="MVT25741.1"/>
    </source>
</evidence>
<dbReference type="InterPro" id="IPR031730">
    <property type="entry name" value="Carbam_trans_C"/>
</dbReference>
<evidence type="ECO:0000259" key="2">
    <source>
        <dbReference type="Pfam" id="PF02543"/>
    </source>
</evidence>
<comment type="similarity">
    <text evidence="1">Belongs to the NodU/CmcH family.</text>
</comment>
<evidence type="ECO:0000313" key="5">
    <source>
        <dbReference type="Proteomes" id="UP000460157"/>
    </source>
</evidence>
<organism evidence="4 5">
    <name type="scientific">Nesterenkonia alkaliphila</name>
    <dbReference type="NCBI Taxonomy" id="1463631"/>
    <lineage>
        <taxon>Bacteria</taxon>
        <taxon>Bacillati</taxon>
        <taxon>Actinomycetota</taxon>
        <taxon>Actinomycetes</taxon>
        <taxon>Micrococcales</taxon>
        <taxon>Micrococcaceae</taxon>
        <taxon>Nesterenkonia</taxon>
    </lineage>
</organism>
<keyword evidence="4" id="KW-0808">Transferase</keyword>
<dbReference type="EMBL" id="WRPM01000031">
    <property type="protein sequence ID" value="MVT25741.1"/>
    <property type="molecule type" value="Genomic_DNA"/>
</dbReference>
<name>A0A7K1UI15_9MICC</name>
<evidence type="ECO:0000256" key="1">
    <source>
        <dbReference type="ARBA" id="ARBA00006129"/>
    </source>
</evidence>
<dbReference type="Pfam" id="PF16861">
    <property type="entry name" value="Carbam_trans_C"/>
    <property type="match status" value="1"/>
</dbReference>
<proteinExistence type="inferred from homology"/>
<dbReference type="InterPro" id="IPR043129">
    <property type="entry name" value="ATPase_NBD"/>
</dbReference>
<dbReference type="Proteomes" id="UP000460157">
    <property type="component" value="Unassembled WGS sequence"/>
</dbReference>
<dbReference type="SUPFAM" id="SSF53067">
    <property type="entry name" value="Actin-like ATPase domain"/>
    <property type="match status" value="1"/>
</dbReference>
<dbReference type="InterPro" id="IPR003696">
    <property type="entry name" value="Carbtransf_dom"/>
</dbReference>
<dbReference type="InterPro" id="IPR038152">
    <property type="entry name" value="Carbam_trans_C_sf"/>
</dbReference>
<dbReference type="RefSeq" id="WP_157321952.1">
    <property type="nucleotide sequence ID" value="NZ_BMFX01000007.1"/>
</dbReference>
<gene>
    <name evidence="4" type="ORF">GNZ21_05085</name>
</gene>
<comment type="caution">
    <text evidence="4">The sequence shown here is derived from an EMBL/GenBank/DDBJ whole genome shotgun (WGS) entry which is preliminary data.</text>
</comment>
<feature type="domain" description="Carbamoyltransferase C-terminal" evidence="3">
    <location>
        <begin position="426"/>
        <end position="596"/>
    </location>
</feature>
<dbReference type="OrthoDB" id="9780777at2"/>
<dbReference type="PANTHER" id="PTHR34847">
    <property type="entry name" value="NODULATION PROTEIN U"/>
    <property type="match status" value="1"/>
</dbReference>
<dbReference type="AlphaFoldDB" id="A0A7K1UI15"/>
<accession>A0A7K1UI15</accession>
<protein>
    <submittedName>
        <fullName evidence="4">Carbamoyltransferase</fullName>
    </submittedName>
</protein>
<sequence length="604" mass="65159">MHADRRQNVSANVALGYSGLPLAQSVKRELVPGLSDSEYAATQGSDAAAAIAVNGAIVSAAAQERYDGIKHSASFPTEATNFCLESIGAKMESVDVVAHAFSYAEYADLFALDEFSGEFYTRALSPSVNQEHAERMLGVSLTNRYESVEHHFAHAASAYYPSGYRDSLVLVSDGLGERSSTTVWHGSTDGIERLRDVGAINSLGLLYGIFTMYLGFRFADGEYKVMGLAPLGNSAKTATEILKHFVELLPDGKYRVPLLLHDITAVEKETHRGAIAAIEEVFGPRRAPGEVINARHKDIAAGVQAVLEMVQFHVLRHFRRESGLTSLALAGGVALNCAFNGALLRSGLFDRIYVQPASGDDGAAIGAALAVSQRYEGASPLRPSTLLGPSSTDQECRDALVAINDGGSVVTEPAEDEELIGAVIDLVLKGAVVGWFSGRMEFGPRALGNRSIIADPRRPEIRSRINKLVKKREGFRPFAPAVVAEDASRYFLIDPGNELTFREMLFVTRVRDPYIDQLPAVTHVDGSARVQTVFKDDNPRFWQLLKAMDRGSGYPILLNTSFNVAGQPIVRTPEDAVQTYVAAGLDALVLGPFLVTNCKGGLPA</sequence>
<dbReference type="Pfam" id="PF02543">
    <property type="entry name" value="Carbam_trans_N"/>
    <property type="match status" value="1"/>
</dbReference>
<dbReference type="Gene3D" id="3.30.420.40">
    <property type="match status" value="2"/>
</dbReference>
<keyword evidence="5" id="KW-1185">Reference proteome</keyword>
<dbReference type="GO" id="GO:0016740">
    <property type="term" value="F:transferase activity"/>
    <property type="evidence" value="ECO:0007669"/>
    <property type="project" value="UniProtKB-KW"/>
</dbReference>
<reference evidence="4 5" key="1">
    <citation type="submission" date="2019-12" db="EMBL/GenBank/DDBJ databases">
        <title>Nesterenkonia muleiensis sp. nov., a novel actinobacterium isolated from sap of Populus euphratica.</title>
        <authorList>
            <person name="Wang R."/>
        </authorList>
    </citation>
    <scope>NUCLEOTIDE SEQUENCE [LARGE SCALE GENOMIC DNA]</scope>
    <source>
        <strain evidence="4 5">F10</strain>
    </source>
</reference>
<dbReference type="Gene3D" id="3.90.870.20">
    <property type="entry name" value="Carbamoyltransferase, C-terminal domain"/>
    <property type="match status" value="1"/>
</dbReference>
<evidence type="ECO:0000259" key="3">
    <source>
        <dbReference type="Pfam" id="PF16861"/>
    </source>
</evidence>
<dbReference type="InterPro" id="IPR051338">
    <property type="entry name" value="NodU/CmcH_Carbamoyltrnsfr"/>
</dbReference>
<feature type="domain" description="Carbamoyltransferase" evidence="2">
    <location>
        <begin position="146"/>
        <end position="369"/>
    </location>
</feature>